<dbReference type="SMART" id="SM00856">
    <property type="entry name" value="PMEI"/>
    <property type="match status" value="1"/>
</dbReference>
<accession>A0AAN8UVS0</accession>
<dbReference type="GO" id="GO:0046910">
    <property type="term" value="F:pectinesterase inhibitor activity"/>
    <property type="evidence" value="ECO:0007669"/>
    <property type="project" value="InterPro"/>
</dbReference>
<dbReference type="Gene3D" id="1.20.140.40">
    <property type="entry name" value="Invertase/pectin methylesterase inhibitor family protein"/>
    <property type="match status" value="1"/>
</dbReference>
<dbReference type="InterPro" id="IPR006501">
    <property type="entry name" value="Pectinesterase_inhib_dom"/>
</dbReference>
<dbReference type="InterPro" id="IPR034086">
    <property type="entry name" value="PMEI_plant"/>
</dbReference>
<dbReference type="PANTHER" id="PTHR36710">
    <property type="entry name" value="PECTINESTERASE INHIBITOR-LIKE"/>
    <property type="match status" value="1"/>
</dbReference>
<comment type="caution">
    <text evidence="6">The sequence shown here is derived from an EMBL/GenBank/DDBJ whole genome shotgun (WGS) entry which is preliminary data.</text>
</comment>
<sequence>MVSISSLILALVVLTAQQQNNFLAEADEGLIEKACHNADAPATCKQCLDSDSRSQQANTLGDIAVILLDCVNSHSTNLAHNLTQLASEATEESSRQRYKNCAMNFTDAQGEMQEARKGIQGTKYDDAEECVDMALQHGIMCITSIKSLPTVPQEVVFEIALFEELCEASMRVIERL</sequence>
<name>A0AAN8UVS0_9MAGN</name>
<evidence type="ECO:0000313" key="7">
    <source>
        <dbReference type="Proteomes" id="UP001370490"/>
    </source>
</evidence>
<comment type="similarity">
    <text evidence="3">Belongs to the PMEI family.</text>
</comment>
<gene>
    <name evidence="6" type="ORF">RJ641_019223</name>
</gene>
<dbReference type="PANTHER" id="PTHR36710:SF12">
    <property type="entry name" value="CELL WALL _ VACUOLAR INHIBITOR OF FRUCTOSIDASE 2-LIKE"/>
    <property type="match status" value="1"/>
</dbReference>
<dbReference type="SUPFAM" id="SSF101148">
    <property type="entry name" value="Plant invertase/pectin methylesterase inhibitor"/>
    <property type="match status" value="1"/>
</dbReference>
<dbReference type="InterPro" id="IPR035513">
    <property type="entry name" value="Invertase/methylesterase_inhib"/>
</dbReference>
<evidence type="ECO:0000256" key="1">
    <source>
        <dbReference type="ARBA" id="ARBA00022729"/>
    </source>
</evidence>
<evidence type="ECO:0000256" key="3">
    <source>
        <dbReference type="ARBA" id="ARBA00038471"/>
    </source>
</evidence>
<dbReference type="AlphaFoldDB" id="A0AAN8UVS0"/>
<dbReference type="Pfam" id="PF04043">
    <property type="entry name" value="PMEI"/>
    <property type="match status" value="1"/>
</dbReference>
<feature type="domain" description="Pectinesterase inhibitor" evidence="5">
    <location>
        <begin position="26"/>
        <end position="172"/>
    </location>
</feature>
<dbReference type="EMBL" id="JBAMMX010000024">
    <property type="protein sequence ID" value="KAK6916362.1"/>
    <property type="molecule type" value="Genomic_DNA"/>
</dbReference>
<dbReference type="Proteomes" id="UP001370490">
    <property type="component" value="Unassembled WGS sequence"/>
</dbReference>
<protein>
    <submittedName>
        <fullName evidence="6">Pectinesterase inhibitor domain</fullName>
    </submittedName>
</protein>
<keyword evidence="7" id="KW-1185">Reference proteome</keyword>
<dbReference type="NCBIfam" id="TIGR01614">
    <property type="entry name" value="PME_inhib"/>
    <property type="match status" value="1"/>
</dbReference>
<evidence type="ECO:0000259" key="5">
    <source>
        <dbReference type="SMART" id="SM00856"/>
    </source>
</evidence>
<dbReference type="CDD" id="cd15797">
    <property type="entry name" value="PMEI"/>
    <property type="match status" value="1"/>
</dbReference>
<dbReference type="InterPro" id="IPR052421">
    <property type="entry name" value="PCW_Enzyme_Inhibitor"/>
</dbReference>
<feature type="chain" id="PRO_5042893818" evidence="4">
    <location>
        <begin position="19"/>
        <end position="176"/>
    </location>
</feature>
<dbReference type="FunFam" id="1.20.140.40:FF:000008">
    <property type="entry name" value="Invertase/pectin methylesterase inhibitor family protein"/>
    <property type="match status" value="1"/>
</dbReference>
<evidence type="ECO:0000256" key="2">
    <source>
        <dbReference type="ARBA" id="ARBA00023157"/>
    </source>
</evidence>
<keyword evidence="1 4" id="KW-0732">Signal</keyword>
<keyword evidence="2" id="KW-1015">Disulfide bond</keyword>
<feature type="signal peptide" evidence="4">
    <location>
        <begin position="1"/>
        <end position="18"/>
    </location>
</feature>
<reference evidence="6 7" key="1">
    <citation type="submission" date="2023-12" db="EMBL/GenBank/DDBJ databases">
        <title>A high-quality genome assembly for Dillenia turbinata (Dilleniales).</title>
        <authorList>
            <person name="Chanderbali A."/>
        </authorList>
    </citation>
    <scope>NUCLEOTIDE SEQUENCE [LARGE SCALE GENOMIC DNA]</scope>
    <source>
        <strain evidence="6">LSX21</strain>
        <tissue evidence="6">Leaf</tissue>
    </source>
</reference>
<evidence type="ECO:0000313" key="6">
    <source>
        <dbReference type="EMBL" id="KAK6916362.1"/>
    </source>
</evidence>
<organism evidence="6 7">
    <name type="scientific">Dillenia turbinata</name>
    <dbReference type="NCBI Taxonomy" id="194707"/>
    <lineage>
        <taxon>Eukaryota</taxon>
        <taxon>Viridiplantae</taxon>
        <taxon>Streptophyta</taxon>
        <taxon>Embryophyta</taxon>
        <taxon>Tracheophyta</taxon>
        <taxon>Spermatophyta</taxon>
        <taxon>Magnoliopsida</taxon>
        <taxon>eudicotyledons</taxon>
        <taxon>Gunneridae</taxon>
        <taxon>Pentapetalae</taxon>
        <taxon>Dilleniales</taxon>
        <taxon>Dilleniaceae</taxon>
        <taxon>Dillenia</taxon>
    </lineage>
</organism>
<evidence type="ECO:0000256" key="4">
    <source>
        <dbReference type="SAM" id="SignalP"/>
    </source>
</evidence>
<proteinExistence type="inferred from homology"/>